<feature type="transmembrane region" description="Helical" evidence="1">
    <location>
        <begin position="12"/>
        <end position="30"/>
    </location>
</feature>
<evidence type="ECO:0000313" key="3">
    <source>
        <dbReference type="Proteomes" id="UP000298058"/>
    </source>
</evidence>
<keyword evidence="1" id="KW-0472">Membrane</keyword>
<sequence>MGESKHSFNVLLQYLVLILAIACFPAYSLYPQENKLSAKESKVLKETFQYLDALEAKKLKLDKQTYSRYSNFENIFHFSFSGKKITKWIQSRIKNYSMGSTGDFIAYYNNGEVVLGKQFFLLSKLDRCLVILHEARHADGKEYSHVTCPDNFRYLNTRDLKIHPSGKKGCDSKEDGGYGVTASFIFELGAYGYLSQAETAYRYNSEISRILEND</sequence>
<proteinExistence type="predicted"/>
<keyword evidence="1" id="KW-1133">Transmembrane helix</keyword>
<dbReference type="PROSITE" id="PS51257">
    <property type="entry name" value="PROKAR_LIPOPROTEIN"/>
    <property type="match status" value="1"/>
</dbReference>
<dbReference type="EMBL" id="RQHW01000013">
    <property type="protein sequence ID" value="TGN20279.1"/>
    <property type="molecule type" value="Genomic_DNA"/>
</dbReference>
<protein>
    <submittedName>
        <fullName evidence="2">Uncharacterized protein</fullName>
    </submittedName>
</protein>
<dbReference type="AlphaFoldDB" id="A0A4R9M4V9"/>
<dbReference type="Proteomes" id="UP000298058">
    <property type="component" value="Unassembled WGS sequence"/>
</dbReference>
<accession>A0A4R9M4V9</accession>
<comment type="caution">
    <text evidence="2">The sequence shown here is derived from an EMBL/GenBank/DDBJ whole genome shotgun (WGS) entry which is preliminary data.</text>
</comment>
<evidence type="ECO:0000313" key="2">
    <source>
        <dbReference type="EMBL" id="TGN20279.1"/>
    </source>
</evidence>
<name>A0A4R9M4V9_9LEPT</name>
<dbReference type="OrthoDB" id="324877at2"/>
<gene>
    <name evidence="2" type="ORF">EHS15_03410</name>
</gene>
<evidence type="ECO:0000256" key="1">
    <source>
        <dbReference type="SAM" id="Phobius"/>
    </source>
</evidence>
<keyword evidence="3" id="KW-1185">Reference proteome</keyword>
<organism evidence="2 3">
    <name type="scientific">Leptospira idonii</name>
    <dbReference type="NCBI Taxonomy" id="1193500"/>
    <lineage>
        <taxon>Bacteria</taxon>
        <taxon>Pseudomonadati</taxon>
        <taxon>Spirochaetota</taxon>
        <taxon>Spirochaetia</taxon>
        <taxon>Leptospirales</taxon>
        <taxon>Leptospiraceae</taxon>
        <taxon>Leptospira</taxon>
    </lineage>
</organism>
<keyword evidence="1" id="KW-0812">Transmembrane</keyword>
<reference evidence="2" key="1">
    <citation type="journal article" date="2019" name="PLoS Negl. Trop. Dis.">
        <title>Revisiting the worldwide diversity of Leptospira species in the environment.</title>
        <authorList>
            <person name="Vincent A.T."/>
            <person name="Schiettekatte O."/>
            <person name="Bourhy P."/>
            <person name="Veyrier F.J."/>
            <person name="Picardeau M."/>
        </authorList>
    </citation>
    <scope>NUCLEOTIDE SEQUENCE [LARGE SCALE GENOMIC DNA]</scope>
    <source>
        <strain evidence="2">201300427</strain>
    </source>
</reference>